<dbReference type="GO" id="GO:0000139">
    <property type="term" value="C:Golgi membrane"/>
    <property type="evidence" value="ECO:0007669"/>
    <property type="project" value="TreeGrafter"/>
</dbReference>
<dbReference type="InterPro" id="IPR023827">
    <property type="entry name" value="Peptidase_S8_Asp-AS"/>
</dbReference>
<dbReference type="AlphaFoldDB" id="A0A6G0TEG7"/>
<dbReference type="PROSITE" id="PS51892">
    <property type="entry name" value="SUBTILASE"/>
    <property type="match status" value="1"/>
</dbReference>
<evidence type="ECO:0000256" key="5">
    <source>
        <dbReference type="PROSITE-ProRule" id="PRU01240"/>
    </source>
</evidence>
<comment type="similarity">
    <text evidence="5">Belongs to the peptidase S8 family.</text>
</comment>
<evidence type="ECO:0000256" key="4">
    <source>
        <dbReference type="ARBA" id="ARBA00023157"/>
    </source>
</evidence>
<comment type="caution">
    <text evidence="7">The sequence shown here is derived from an EMBL/GenBank/DDBJ whole genome shotgun (WGS) entry which is preliminary data.</text>
</comment>
<feature type="domain" description="Peptidase S8/S53" evidence="6">
    <location>
        <begin position="30"/>
        <end position="83"/>
    </location>
</feature>
<comment type="caution">
    <text evidence="5">Lacks conserved residue(s) required for the propagation of feature annotation.</text>
</comment>
<keyword evidence="8" id="KW-1185">Reference proteome</keyword>
<dbReference type="GO" id="GO:0004252">
    <property type="term" value="F:serine-type endopeptidase activity"/>
    <property type="evidence" value="ECO:0007669"/>
    <property type="project" value="InterPro"/>
</dbReference>
<proteinExistence type="inferred from homology"/>
<dbReference type="InterPro" id="IPR000209">
    <property type="entry name" value="Peptidase_S8/S53_dom"/>
</dbReference>
<evidence type="ECO:0000256" key="1">
    <source>
        <dbReference type="ARBA" id="ARBA00022670"/>
    </source>
</evidence>
<gene>
    <name evidence="7" type="ORF">AGLY_010765</name>
</gene>
<dbReference type="GO" id="GO:0016485">
    <property type="term" value="P:protein processing"/>
    <property type="evidence" value="ECO:0007669"/>
    <property type="project" value="TreeGrafter"/>
</dbReference>
<name>A0A6G0TEG7_APHGL</name>
<dbReference type="EMBL" id="VYZN01000041">
    <property type="protein sequence ID" value="KAE9531559.1"/>
    <property type="molecule type" value="Genomic_DNA"/>
</dbReference>
<dbReference type="PANTHER" id="PTHR42884">
    <property type="entry name" value="PROPROTEIN CONVERTASE SUBTILISIN/KEXIN-RELATED"/>
    <property type="match status" value="1"/>
</dbReference>
<sequence>MILVLKEMNGGAKGGFDMNIGPAWQKGYTGKGVVVSILDDGVQTNHPDLAMNYILNIFSIILQRIKQIVLSSFGILRDRAIEKCNNKHPNRHNVIKVYKHGNEWDNFTGAWWLLLLLKVHRVERMKKWLVIKILYKEVALYKDNIISTAAATAVEGETGNPHQTFEANKLNQL</sequence>
<evidence type="ECO:0000259" key="6">
    <source>
        <dbReference type="Pfam" id="PF00082"/>
    </source>
</evidence>
<dbReference type="OrthoDB" id="300641at2759"/>
<dbReference type="GO" id="GO:0005802">
    <property type="term" value="C:trans-Golgi network"/>
    <property type="evidence" value="ECO:0007669"/>
    <property type="project" value="TreeGrafter"/>
</dbReference>
<accession>A0A6G0TEG7</accession>
<dbReference type="Gene3D" id="3.40.50.200">
    <property type="entry name" value="Peptidase S8/S53 domain"/>
    <property type="match status" value="1"/>
</dbReference>
<keyword evidence="2" id="KW-0378">Hydrolase</keyword>
<protein>
    <recommendedName>
        <fullName evidence="6">Peptidase S8/S53 domain-containing protein</fullName>
    </recommendedName>
</protein>
<dbReference type="InterPro" id="IPR036852">
    <property type="entry name" value="Peptidase_S8/S53_dom_sf"/>
</dbReference>
<evidence type="ECO:0000256" key="3">
    <source>
        <dbReference type="ARBA" id="ARBA00022825"/>
    </source>
</evidence>
<dbReference type="Proteomes" id="UP000475862">
    <property type="component" value="Unassembled WGS sequence"/>
</dbReference>
<dbReference type="SUPFAM" id="SSF52743">
    <property type="entry name" value="Subtilisin-like"/>
    <property type="match status" value="1"/>
</dbReference>
<keyword evidence="4" id="KW-1015">Disulfide bond</keyword>
<dbReference type="Pfam" id="PF00082">
    <property type="entry name" value="Peptidase_S8"/>
    <property type="match status" value="1"/>
</dbReference>
<keyword evidence="3" id="KW-0720">Serine protease</keyword>
<organism evidence="7 8">
    <name type="scientific">Aphis glycines</name>
    <name type="common">Soybean aphid</name>
    <dbReference type="NCBI Taxonomy" id="307491"/>
    <lineage>
        <taxon>Eukaryota</taxon>
        <taxon>Metazoa</taxon>
        <taxon>Ecdysozoa</taxon>
        <taxon>Arthropoda</taxon>
        <taxon>Hexapoda</taxon>
        <taxon>Insecta</taxon>
        <taxon>Pterygota</taxon>
        <taxon>Neoptera</taxon>
        <taxon>Paraneoptera</taxon>
        <taxon>Hemiptera</taxon>
        <taxon>Sternorrhyncha</taxon>
        <taxon>Aphidomorpha</taxon>
        <taxon>Aphidoidea</taxon>
        <taxon>Aphididae</taxon>
        <taxon>Aphidini</taxon>
        <taxon>Aphis</taxon>
        <taxon>Aphis</taxon>
    </lineage>
</organism>
<dbReference type="PANTHER" id="PTHR42884:SF23">
    <property type="entry name" value="FURIN-LIKE PROTEASE 2"/>
    <property type="match status" value="1"/>
</dbReference>
<keyword evidence="1" id="KW-0645">Protease</keyword>
<evidence type="ECO:0000313" key="8">
    <source>
        <dbReference type="Proteomes" id="UP000475862"/>
    </source>
</evidence>
<evidence type="ECO:0000256" key="2">
    <source>
        <dbReference type="ARBA" id="ARBA00022801"/>
    </source>
</evidence>
<evidence type="ECO:0000313" key="7">
    <source>
        <dbReference type="EMBL" id="KAE9531559.1"/>
    </source>
</evidence>
<reference evidence="7 8" key="1">
    <citation type="submission" date="2019-08" db="EMBL/GenBank/DDBJ databases">
        <title>The genome of the soybean aphid Biotype 1, its phylome, world population structure and adaptation to the North American continent.</title>
        <authorList>
            <person name="Giordano R."/>
            <person name="Donthu R.K."/>
            <person name="Hernandez A.G."/>
            <person name="Wright C.L."/>
            <person name="Zimin A.V."/>
        </authorList>
    </citation>
    <scope>NUCLEOTIDE SEQUENCE [LARGE SCALE GENOMIC DNA]</scope>
    <source>
        <tissue evidence="7">Whole aphids</tissue>
    </source>
</reference>
<dbReference type="PROSITE" id="PS00136">
    <property type="entry name" value="SUBTILASE_ASP"/>
    <property type="match status" value="1"/>
</dbReference>